<keyword evidence="2" id="KW-1185">Reference proteome</keyword>
<sequence>MANYGRAVLPIQRTHRQPDPSETEHALCAECLEFVEQAYDQLTGRGALEPADHCARCRAILEAILAVVPQDMRARGSTHVYKDSKHTKLSVLGKFSVELFQIEDETPRLHFGISDTTHVEVMRTDFEALVEQARKWLNESEIELQSSLTFEEPSFRPSRLVDLGEYLEPQGPVRLIAGKESKGPYISLSHCWGKRATIRLTTINKAKFKNRIPWAKIPKLFQDVFSFSRSLGIQYVWIDSLCIVQDNTADWAAESATMADVYRNSYLTIAAAHSINDSYTLFPTQKLEKVVFSFATRQYCLYARFSLQHRDLNVHSSLWGEDNVCSLSKRAWTLQERLLSSRVLYFTAEEMLFQNGQEIICQCGGFPSDLNWASRDMQRSQWHPLKQAYRRWHDIVEQYTSMNLEFTTDRLPAIAGLVKQLQREGPYEKYLAGVWEGNWPYGLLWAATQHNTHPREAPRPAEWRAPSWSWASIDSPVYHPRKDLEGDGTVHCRLLETECIPLYSDPMHSVSAAHIKCSAKIAPATIQEYAYGAGGRLTVLEHGTPGFPYHVHGARFALSTDDWPKITEKDDLVHIGPDYDFHAEGSGQIIAGDRVYLMKVLSHQGGYAGKKIHVADYLILRCIDEKDSTYERIGFVWTSESDTASHDDYGNVEQWWLRVRALRVLFDKVEERVITII</sequence>
<accession>A0ACC3SJH7</accession>
<gene>
    <name evidence="1" type="ORF">M8818_002324</name>
</gene>
<protein>
    <submittedName>
        <fullName evidence="1">Uncharacterized protein</fullName>
    </submittedName>
</protein>
<organism evidence="1 2">
    <name type="scientific">Zalaria obscura</name>
    <dbReference type="NCBI Taxonomy" id="2024903"/>
    <lineage>
        <taxon>Eukaryota</taxon>
        <taxon>Fungi</taxon>
        <taxon>Dikarya</taxon>
        <taxon>Ascomycota</taxon>
        <taxon>Pezizomycotina</taxon>
        <taxon>Dothideomycetes</taxon>
        <taxon>Dothideomycetidae</taxon>
        <taxon>Dothideales</taxon>
        <taxon>Zalariaceae</taxon>
        <taxon>Zalaria</taxon>
    </lineage>
</organism>
<evidence type="ECO:0000313" key="1">
    <source>
        <dbReference type="EMBL" id="KAK8214743.1"/>
    </source>
</evidence>
<dbReference type="Proteomes" id="UP001320706">
    <property type="component" value="Unassembled WGS sequence"/>
</dbReference>
<proteinExistence type="predicted"/>
<comment type="caution">
    <text evidence="1">The sequence shown here is derived from an EMBL/GenBank/DDBJ whole genome shotgun (WGS) entry which is preliminary data.</text>
</comment>
<name>A0ACC3SJH7_9PEZI</name>
<reference evidence="1" key="1">
    <citation type="submission" date="2024-02" db="EMBL/GenBank/DDBJ databases">
        <title>Metagenome Assembled Genome of Zalaria obscura JY119.</title>
        <authorList>
            <person name="Vighnesh L."/>
            <person name="Jagadeeshwari U."/>
            <person name="Venkata Ramana C."/>
            <person name="Sasikala C."/>
        </authorList>
    </citation>
    <scope>NUCLEOTIDE SEQUENCE</scope>
    <source>
        <strain evidence="1">JY119</strain>
    </source>
</reference>
<dbReference type="EMBL" id="JAMKPW020000010">
    <property type="protein sequence ID" value="KAK8214743.1"/>
    <property type="molecule type" value="Genomic_DNA"/>
</dbReference>
<evidence type="ECO:0000313" key="2">
    <source>
        <dbReference type="Proteomes" id="UP001320706"/>
    </source>
</evidence>